<name>A0A2I2F5Y4_ASPCN</name>
<organism evidence="2 3">
    <name type="scientific">Aspergillus candidus</name>
    <dbReference type="NCBI Taxonomy" id="41067"/>
    <lineage>
        <taxon>Eukaryota</taxon>
        <taxon>Fungi</taxon>
        <taxon>Dikarya</taxon>
        <taxon>Ascomycota</taxon>
        <taxon>Pezizomycotina</taxon>
        <taxon>Eurotiomycetes</taxon>
        <taxon>Eurotiomycetidae</taxon>
        <taxon>Eurotiales</taxon>
        <taxon>Aspergillaceae</taxon>
        <taxon>Aspergillus</taxon>
        <taxon>Aspergillus subgen. Circumdati</taxon>
    </lineage>
</organism>
<dbReference type="EMBL" id="KZ559155">
    <property type="protein sequence ID" value="PLB36031.1"/>
    <property type="molecule type" value="Genomic_DNA"/>
</dbReference>
<dbReference type="GeneID" id="36526438"/>
<gene>
    <name evidence="2" type="ORF">BDW47DRAFT_54282</name>
</gene>
<evidence type="ECO:0000256" key="1">
    <source>
        <dbReference type="SAM" id="SignalP"/>
    </source>
</evidence>
<feature type="chain" id="PRO_5014112838" description="Secreted protein" evidence="1">
    <location>
        <begin position="24"/>
        <end position="125"/>
    </location>
</feature>
<dbReference type="RefSeq" id="XP_024670043.1">
    <property type="nucleotide sequence ID" value="XM_024819278.1"/>
</dbReference>
<keyword evidence="1" id="KW-0732">Signal</keyword>
<accession>A0A2I2F5Y4</accession>
<evidence type="ECO:0008006" key="4">
    <source>
        <dbReference type="Google" id="ProtNLM"/>
    </source>
</evidence>
<keyword evidence="3" id="KW-1185">Reference proteome</keyword>
<sequence length="125" mass="14073">MVDMALLCMLHCLAMNGIERCHALFYRQWLGSLKKSRMCHSTLSRREFSIIISRNVKLTGLLQCQKICGSLSIFVDARCSIPTIRLFHPTRSGTAIPVQASGRKGLRGLMTLSIKPVDAWRQTSH</sequence>
<proteinExistence type="predicted"/>
<evidence type="ECO:0000313" key="2">
    <source>
        <dbReference type="EMBL" id="PLB36031.1"/>
    </source>
</evidence>
<dbReference type="AlphaFoldDB" id="A0A2I2F5Y4"/>
<evidence type="ECO:0000313" key="3">
    <source>
        <dbReference type="Proteomes" id="UP000234585"/>
    </source>
</evidence>
<feature type="signal peptide" evidence="1">
    <location>
        <begin position="1"/>
        <end position="23"/>
    </location>
</feature>
<protein>
    <recommendedName>
        <fullName evidence="4">Secreted protein</fullName>
    </recommendedName>
</protein>
<reference evidence="2 3" key="1">
    <citation type="submission" date="2017-12" db="EMBL/GenBank/DDBJ databases">
        <authorList>
            <consortium name="DOE Joint Genome Institute"/>
            <person name="Haridas S."/>
            <person name="Kjaerbolling I."/>
            <person name="Vesth T.C."/>
            <person name="Frisvad J.C."/>
            <person name="Nybo J.L."/>
            <person name="Theobald S."/>
            <person name="Kuo A."/>
            <person name="Bowyer P."/>
            <person name="Matsuda Y."/>
            <person name="Mondo S."/>
            <person name="Lyhne E.K."/>
            <person name="Kogle M.E."/>
            <person name="Clum A."/>
            <person name="Lipzen A."/>
            <person name="Salamov A."/>
            <person name="Ngan C.Y."/>
            <person name="Daum C."/>
            <person name="Chiniquy J."/>
            <person name="Barry K."/>
            <person name="LaButti K."/>
            <person name="Simmons B.A."/>
            <person name="Magnuson J.K."/>
            <person name="Mortensen U.H."/>
            <person name="Larsen T.O."/>
            <person name="Grigoriev I.V."/>
            <person name="Baker S.E."/>
            <person name="Andersen M.R."/>
            <person name="Nordberg H.P."/>
            <person name="Cantor M.N."/>
            <person name="Hua S.X."/>
        </authorList>
    </citation>
    <scope>NUCLEOTIDE SEQUENCE [LARGE SCALE GENOMIC DNA]</scope>
    <source>
        <strain evidence="2 3">CBS 102.13</strain>
    </source>
</reference>
<dbReference type="Proteomes" id="UP000234585">
    <property type="component" value="Unassembled WGS sequence"/>
</dbReference>